<feature type="compositionally biased region" description="Polar residues" evidence="1">
    <location>
        <begin position="473"/>
        <end position="482"/>
    </location>
</feature>
<feature type="region of interest" description="Disordered" evidence="1">
    <location>
        <begin position="588"/>
        <end position="607"/>
    </location>
</feature>
<feature type="compositionally biased region" description="Basic residues" evidence="1">
    <location>
        <begin position="530"/>
        <end position="543"/>
    </location>
</feature>
<accession>A0A4C1T2H8</accession>
<dbReference type="STRING" id="151549.A0A4C1T2H8"/>
<proteinExistence type="predicted"/>
<feature type="region of interest" description="Disordered" evidence="1">
    <location>
        <begin position="434"/>
        <end position="551"/>
    </location>
</feature>
<feature type="region of interest" description="Disordered" evidence="1">
    <location>
        <begin position="160"/>
        <end position="190"/>
    </location>
</feature>
<protein>
    <submittedName>
        <fullName evidence="2">Uncharacterized protein</fullName>
    </submittedName>
</protein>
<evidence type="ECO:0000256" key="1">
    <source>
        <dbReference type="SAM" id="MobiDB-lite"/>
    </source>
</evidence>
<keyword evidence="3" id="KW-1185">Reference proteome</keyword>
<feature type="compositionally biased region" description="Low complexity" evidence="1">
    <location>
        <begin position="483"/>
        <end position="494"/>
    </location>
</feature>
<reference evidence="2 3" key="1">
    <citation type="journal article" date="2019" name="Commun. Biol.">
        <title>The bagworm genome reveals a unique fibroin gene that provides high tensile strength.</title>
        <authorList>
            <person name="Kono N."/>
            <person name="Nakamura H."/>
            <person name="Ohtoshi R."/>
            <person name="Tomita M."/>
            <person name="Numata K."/>
            <person name="Arakawa K."/>
        </authorList>
    </citation>
    <scope>NUCLEOTIDE SEQUENCE [LARGE SCALE GENOMIC DNA]</scope>
</reference>
<dbReference type="Proteomes" id="UP000299102">
    <property type="component" value="Unassembled WGS sequence"/>
</dbReference>
<evidence type="ECO:0000313" key="3">
    <source>
        <dbReference type="Proteomes" id="UP000299102"/>
    </source>
</evidence>
<gene>
    <name evidence="2" type="ORF">EVAR_90987_1</name>
</gene>
<name>A0A4C1T2H8_EUMVA</name>
<sequence length="607" mass="67689">MHTSMISMISDVYYVLLWLIAFSLSISKPRKGQKTPENNVRLFLGTAGLHRCKDHTRDFTAGKVFFRTVKFDVAVLATRFPVRTAHNRPQPRAACRPRHDEPVKPRNRGRVALVHRGSVVFGHSFRVSLQVTPCAPVCAAPPDTGTPPAELVGARSQVETRAARCGEPPKTPRDNERRATPKPSTAATGIDTNTTTIRSQVVTDADAATQGARGYLLVVECPSNWVLHFEGLRRLFGHIQCTTVRESVRFLPKSDTRYRTVQRYLQAVARRDSHIIWFCYSPVVERPTKVGICGLPVDTAPNLIMAALQEIGFAAEYARPIFTREGRPGCLFYTRLWLINQDGLQRLYGVNTLLNMPGVTIEGWRGRPPPAPNVTTARRSSTHHPTATNCSYAYAAGKVIWRPAARDLKRKNQHAAIIKALIQRAIRDARPPGFRREARQRGNTIPSPLPNEHDPITLHWRNRRGQGVREARQTNATDNPLPQTLQTTTATQGQPEPAMTTLELPQNWRDRPEKVIPSEGLAPAESIVERRRRRRQRRRRRGRFPLLPSPSTICRPTNNSTYACLPTNQAQSSATGEGTTSATDEATTITNNNHAAIDNATDGFATT</sequence>
<dbReference type="EMBL" id="BGZK01004328">
    <property type="protein sequence ID" value="GBP08354.1"/>
    <property type="molecule type" value="Genomic_DNA"/>
</dbReference>
<dbReference type="OrthoDB" id="6379801at2759"/>
<evidence type="ECO:0000313" key="2">
    <source>
        <dbReference type="EMBL" id="GBP08354.1"/>
    </source>
</evidence>
<dbReference type="AlphaFoldDB" id="A0A4C1T2H8"/>
<comment type="caution">
    <text evidence="2">The sequence shown here is derived from an EMBL/GenBank/DDBJ whole genome shotgun (WGS) entry which is preliminary data.</text>
</comment>
<feature type="compositionally biased region" description="Basic and acidic residues" evidence="1">
    <location>
        <begin position="170"/>
        <end position="179"/>
    </location>
</feature>
<organism evidence="2 3">
    <name type="scientific">Eumeta variegata</name>
    <name type="common">Bagworm moth</name>
    <name type="synonym">Eumeta japonica</name>
    <dbReference type="NCBI Taxonomy" id="151549"/>
    <lineage>
        <taxon>Eukaryota</taxon>
        <taxon>Metazoa</taxon>
        <taxon>Ecdysozoa</taxon>
        <taxon>Arthropoda</taxon>
        <taxon>Hexapoda</taxon>
        <taxon>Insecta</taxon>
        <taxon>Pterygota</taxon>
        <taxon>Neoptera</taxon>
        <taxon>Endopterygota</taxon>
        <taxon>Lepidoptera</taxon>
        <taxon>Glossata</taxon>
        <taxon>Ditrysia</taxon>
        <taxon>Tineoidea</taxon>
        <taxon>Psychidae</taxon>
        <taxon>Oiketicinae</taxon>
        <taxon>Eumeta</taxon>
    </lineage>
</organism>